<dbReference type="EMBL" id="CAJVPV010006989">
    <property type="protein sequence ID" value="CAG8613230.1"/>
    <property type="molecule type" value="Genomic_DNA"/>
</dbReference>
<dbReference type="AlphaFoldDB" id="A0A9N9CV60"/>
<reference evidence="1" key="1">
    <citation type="submission" date="2021-06" db="EMBL/GenBank/DDBJ databases">
        <authorList>
            <person name="Kallberg Y."/>
            <person name="Tangrot J."/>
            <person name="Rosling A."/>
        </authorList>
    </citation>
    <scope>NUCLEOTIDE SEQUENCE</scope>
    <source>
        <strain evidence="1">CL551</strain>
    </source>
</reference>
<dbReference type="Proteomes" id="UP000789342">
    <property type="component" value="Unassembled WGS sequence"/>
</dbReference>
<evidence type="ECO:0000313" key="2">
    <source>
        <dbReference type="Proteomes" id="UP000789342"/>
    </source>
</evidence>
<proteinExistence type="predicted"/>
<name>A0A9N9CV60_9GLOM</name>
<accession>A0A9N9CV60</accession>
<organism evidence="1 2">
    <name type="scientific">Acaulospora morrowiae</name>
    <dbReference type="NCBI Taxonomy" id="94023"/>
    <lineage>
        <taxon>Eukaryota</taxon>
        <taxon>Fungi</taxon>
        <taxon>Fungi incertae sedis</taxon>
        <taxon>Mucoromycota</taxon>
        <taxon>Glomeromycotina</taxon>
        <taxon>Glomeromycetes</taxon>
        <taxon>Diversisporales</taxon>
        <taxon>Acaulosporaceae</taxon>
        <taxon>Acaulospora</taxon>
    </lineage>
</organism>
<keyword evidence="2" id="KW-1185">Reference proteome</keyword>
<sequence>MNRSVKWKIEKCDVHILAAVKKDEPLPHNQQTYGHMYISPELTPCVEDLPMIKPASRPVHWSLVVETLE</sequence>
<gene>
    <name evidence="1" type="ORF">AMORRO_LOCUS8320</name>
</gene>
<protein>
    <submittedName>
        <fullName evidence="1">12996_t:CDS:1</fullName>
    </submittedName>
</protein>
<evidence type="ECO:0000313" key="1">
    <source>
        <dbReference type="EMBL" id="CAG8613230.1"/>
    </source>
</evidence>
<comment type="caution">
    <text evidence="1">The sequence shown here is derived from an EMBL/GenBank/DDBJ whole genome shotgun (WGS) entry which is preliminary data.</text>
</comment>